<reference evidence="1" key="1">
    <citation type="submission" date="2020-10" db="EMBL/GenBank/DDBJ databases">
        <title>Genome sequences of Pseudomonas isolates.</title>
        <authorList>
            <person name="Wessels L."/>
            <person name="Reich F."/>
            <person name="Hammerl J."/>
        </authorList>
    </citation>
    <scope>NUCLEOTIDE SEQUENCE</scope>
    <source>
        <strain evidence="1">20-MO00640-0</strain>
    </source>
</reference>
<dbReference type="AlphaFoldDB" id="A0AAW4BUA2"/>
<gene>
    <name evidence="1" type="ORF">IR015_06240</name>
</gene>
<name>A0AAW4BUA2_PSEPU</name>
<dbReference type="Proteomes" id="UP000639504">
    <property type="component" value="Unassembled WGS sequence"/>
</dbReference>
<dbReference type="EMBL" id="JADLKB010000004">
    <property type="protein sequence ID" value="MBF8735007.1"/>
    <property type="molecule type" value="Genomic_DNA"/>
</dbReference>
<comment type="caution">
    <text evidence="1">The sequence shown here is derived from an EMBL/GenBank/DDBJ whole genome shotgun (WGS) entry which is preliminary data.</text>
</comment>
<sequence>MFLDFDGVLHPDAAFRTKLGIELRAPGKLMMHAEVLQNILQDFPRVRISLSTSWVRMLGYQRARAALPAELQERTVSATWHSCMRDTAREGYDMFTRYEQICGAVTRAGVTRWIAIDDDPDFSWPMRDDRLVRCDPNVGLGSEQTQLELRAKLHLLFG</sequence>
<accession>A0AAW4BUA2</accession>
<dbReference type="Pfam" id="PF18143">
    <property type="entry name" value="HAD_SAK_2"/>
    <property type="match status" value="1"/>
</dbReference>
<proteinExistence type="predicted"/>
<protein>
    <submittedName>
        <fullName evidence="1">Uncharacterized protein</fullName>
    </submittedName>
</protein>
<evidence type="ECO:0000313" key="2">
    <source>
        <dbReference type="Proteomes" id="UP000639504"/>
    </source>
</evidence>
<evidence type="ECO:0000313" key="1">
    <source>
        <dbReference type="EMBL" id="MBF8735007.1"/>
    </source>
</evidence>
<organism evidence="1 2">
    <name type="scientific">Pseudomonas putida</name>
    <name type="common">Arthrobacter siderocapsulatus</name>
    <dbReference type="NCBI Taxonomy" id="303"/>
    <lineage>
        <taxon>Bacteria</taxon>
        <taxon>Pseudomonadati</taxon>
        <taxon>Pseudomonadota</taxon>
        <taxon>Gammaproteobacteria</taxon>
        <taxon>Pseudomonadales</taxon>
        <taxon>Pseudomonadaceae</taxon>
        <taxon>Pseudomonas</taxon>
    </lineage>
</organism>